<dbReference type="RefSeq" id="WP_109812229.1">
    <property type="nucleotide sequence ID" value="NZ_QGKU01000041.1"/>
</dbReference>
<accession>A0A2V2LA27</accession>
<proteinExistence type="predicted"/>
<dbReference type="AlphaFoldDB" id="A0A2V2LA27"/>
<name>A0A2V2LA27_9RHOB</name>
<gene>
    <name evidence="1" type="ORF">DKT77_13550</name>
</gene>
<keyword evidence="2" id="KW-1185">Reference proteome</keyword>
<reference evidence="1 2" key="1">
    <citation type="submission" date="2018-05" db="EMBL/GenBank/DDBJ databases">
        <title>Rhodobacteraceae gen. nov., sp. nov. isolated from sea water.</title>
        <authorList>
            <person name="Ren Y."/>
        </authorList>
    </citation>
    <scope>NUCLEOTIDE SEQUENCE [LARGE SCALE GENOMIC DNA]</scope>
    <source>
        <strain evidence="1 2">TG-679</strain>
    </source>
</reference>
<dbReference type="OrthoDB" id="509852at2"/>
<comment type="caution">
    <text evidence="1">The sequence shown here is derived from an EMBL/GenBank/DDBJ whole genome shotgun (WGS) entry which is preliminary data.</text>
</comment>
<protein>
    <submittedName>
        <fullName evidence="1">Uncharacterized protein</fullName>
    </submittedName>
</protein>
<evidence type="ECO:0000313" key="2">
    <source>
        <dbReference type="Proteomes" id="UP000245680"/>
    </source>
</evidence>
<sequence length="99" mass="10829">MSALRTALADGCGVGRLCYRNTPGRADLCLDAQVWNNRCCATVPDAWPATGRISTRSPRSARVRRLLTPTQGGKTVDHAMQPEDLPGLRALCDWFAQNM</sequence>
<organism evidence="1 2">
    <name type="scientific">Meridianimarinicoccus roseus</name>
    <dbReference type="NCBI Taxonomy" id="2072018"/>
    <lineage>
        <taxon>Bacteria</taxon>
        <taxon>Pseudomonadati</taxon>
        <taxon>Pseudomonadota</taxon>
        <taxon>Alphaproteobacteria</taxon>
        <taxon>Rhodobacterales</taxon>
        <taxon>Paracoccaceae</taxon>
        <taxon>Meridianimarinicoccus</taxon>
    </lineage>
</organism>
<evidence type="ECO:0000313" key="1">
    <source>
        <dbReference type="EMBL" id="PWR02105.1"/>
    </source>
</evidence>
<dbReference type="EMBL" id="QGKU01000041">
    <property type="protein sequence ID" value="PWR02105.1"/>
    <property type="molecule type" value="Genomic_DNA"/>
</dbReference>
<dbReference type="Proteomes" id="UP000245680">
    <property type="component" value="Unassembled WGS sequence"/>
</dbReference>